<keyword evidence="3" id="KW-1185">Reference proteome</keyword>
<evidence type="ECO:0000313" key="3">
    <source>
        <dbReference type="Proteomes" id="UP000199321"/>
    </source>
</evidence>
<dbReference type="InterPro" id="IPR007492">
    <property type="entry name" value="LytTR_DNA-bd_dom"/>
</dbReference>
<protein>
    <submittedName>
        <fullName evidence="2">LytTr DNA-binding domain-containing protein</fullName>
    </submittedName>
</protein>
<evidence type="ECO:0000259" key="1">
    <source>
        <dbReference type="PROSITE" id="PS50930"/>
    </source>
</evidence>
<dbReference type="PROSITE" id="PS50930">
    <property type="entry name" value="HTH_LYTTR"/>
    <property type="match status" value="1"/>
</dbReference>
<dbReference type="GO" id="GO:0003677">
    <property type="term" value="F:DNA binding"/>
    <property type="evidence" value="ECO:0007669"/>
    <property type="project" value="UniProtKB-KW"/>
</dbReference>
<dbReference type="SMART" id="SM00850">
    <property type="entry name" value="LytTR"/>
    <property type="match status" value="1"/>
</dbReference>
<dbReference type="Pfam" id="PF04397">
    <property type="entry name" value="LytTR"/>
    <property type="match status" value="1"/>
</dbReference>
<feature type="domain" description="HTH LytTR-type" evidence="1">
    <location>
        <begin position="168"/>
        <end position="229"/>
    </location>
</feature>
<proteinExistence type="predicted"/>
<accession>A0A1G7JF99</accession>
<gene>
    <name evidence="2" type="ORF">SAMN05421855_1129</name>
</gene>
<reference evidence="2 3" key="1">
    <citation type="submission" date="2016-10" db="EMBL/GenBank/DDBJ databases">
        <authorList>
            <person name="de Groot N.N."/>
        </authorList>
    </citation>
    <scope>NUCLEOTIDE SEQUENCE [LARGE SCALE GENOMIC DNA]</scope>
    <source>
        <strain evidence="2 3">DSM 16195</strain>
    </source>
</reference>
<dbReference type="AlphaFoldDB" id="A0A1G7JF99"/>
<keyword evidence="2" id="KW-0238">DNA-binding</keyword>
<dbReference type="Proteomes" id="UP000199321">
    <property type="component" value="Unassembled WGS sequence"/>
</dbReference>
<dbReference type="STRING" id="227084.SAMN05421855_1129"/>
<dbReference type="Gene3D" id="2.40.50.1020">
    <property type="entry name" value="LytTr DNA-binding domain"/>
    <property type="match status" value="1"/>
</dbReference>
<evidence type="ECO:0000313" key="2">
    <source>
        <dbReference type="EMBL" id="SDF23617.1"/>
    </source>
</evidence>
<dbReference type="EMBL" id="FNBA01000012">
    <property type="protein sequence ID" value="SDF23617.1"/>
    <property type="molecule type" value="Genomic_DNA"/>
</dbReference>
<sequence length="245" mass="28481">MHYYLIIDSDLTAIKSYQEAFSEVSGYTCVGVIPSFSIPHRKKIEHHPTLVLINFESLSEAPFVLIDTITKYFGLAPHYIGISRCYKMAYTALKKGFKDMLVLTDSAYSLKEVLKRYDLAYAPKLLYCIHSYYDYRYVVLDHLVYLKADNYTTELYMKDGTVITDFKTLKCVLSQLPGHFQRIHRSYVVNSHYVRRIQYGRKVFYIRTNDTPLPFSKTYLNSLRTIRSTLSALCSSQSSPFNRSL</sequence>
<name>A0A1G7JF99_9FLAO</name>
<organism evidence="2 3">
    <name type="scientific">Ulvibacter litoralis</name>
    <dbReference type="NCBI Taxonomy" id="227084"/>
    <lineage>
        <taxon>Bacteria</taxon>
        <taxon>Pseudomonadati</taxon>
        <taxon>Bacteroidota</taxon>
        <taxon>Flavobacteriia</taxon>
        <taxon>Flavobacteriales</taxon>
        <taxon>Flavobacteriaceae</taxon>
        <taxon>Ulvibacter</taxon>
    </lineage>
</organism>